<protein>
    <recommendedName>
        <fullName evidence="1">Methyltransferase FkbM domain-containing protein</fullName>
    </recommendedName>
</protein>
<accession>A0A6J4HLU6</accession>
<dbReference type="InterPro" id="IPR029063">
    <property type="entry name" value="SAM-dependent_MTases_sf"/>
</dbReference>
<dbReference type="PANTHER" id="PTHR34203">
    <property type="entry name" value="METHYLTRANSFERASE, FKBM FAMILY PROTEIN"/>
    <property type="match status" value="1"/>
</dbReference>
<dbReference type="NCBIfam" id="TIGR01444">
    <property type="entry name" value="fkbM_fam"/>
    <property type="match status" value="1"/>
</dbReference>
<evidence type="ECO:0000313" key="2">
    <source>
        <dbReference type="EMBL" id="CAA9227999.1"/>
    </source>
</evidence>
<sequence length="265" mass="29317">MTVRSRLVRMVPRRTAARRLVARHLATGEPELHLLPILCDPERAFLDVGANVGVYSLAAEPHSRCGYALEANPELAGRLRAVLGERHTVLAVGASDREATTALHIPRRAGVDVHWRSSVEPDANPGFESRDVTVRLTPIDALELAPVGVVKIDVEGHELAVLRGARRLLHTDRPAVIVESEERHHAGGVERVRRFLADLGYQGYYLHRGAMHPIGTFDVGRLQSPQTRKAVGADRSADHVNNFVYLHTDDPRRPRLEAYRAAPGR</sequence>
<dbReference type="SUPFAM" id="SSF53335">
    <property type="entry name" value="S-adenosyl-L-methionine-dependent methyltransferases"/>
    <property type="match status" value="1"/>
</dbReference>
<dbReference type="InterPro" id="IPR006342">
    <property type="entry name" value="FkbM_mtfrase"/>
</dbReference>
<dbReference type="Gene3D" id="3.40.50.150">
    <property type="entry name" value="Vaccinia Virus protein VP39"/>
    <property type="match status" value="1"/>
</dbReference>
<dbReference type="PANTHER" id="PTHR34203:SF15">
    <property type="entry name" value="SLL1173 PROTEIN"/>
    <property type="match status" value="1"/>
</dbReference>
<dbReference type="EMBL" id="CADCTP010000084">
    <property type="protein sequence ID" value="CAA9227999.1"/>
    <property type="molecule type" value="Genomic_DNA"/>
</dbReference>
<evidence type="ECO:0000259" key="1">
    <source>
        <dbReference type="Pfam" id="PF05050"/>
    </source>
</evidence>
<reference evidence="2" key="1">
    <citation type="submission" date="2020-02" db="EMBL/GenBank/DDBJ databases">
        <authorList>
            <person name="Meier V. D."/>
        </authorList>
    </citation>
    <scope>NUCLEOTIDE SEQUENCE</scope>
    <source>
        <strain evidence="2">AVDCRST_MAG41</strain>
    </source>
</reference>
<dbReference type="AlphaFoldDB" id="A0A6J4HLU6"/>
<feature type="domain" description="Methyltransferase FkbM" evidence="1">
    <location>
        <begin position="47"/>
        <end position="202"/>
    </location>
</feature>
<dbReference type="Pfam" id="PF05050">
    <property type="entry name" value="Methyltransf_21"/>
    <property type="match status" value="1"/>
</dbReference>
<organism evidence="2">
    <name type="scientific">uncultured Mycobacteriales bacterium</name>
    <dbReference type="NCBI Taxonomy" id="581187"/>
    <lineage>
        <taxon>Bacteria</taxon>
        <taxon>Bacillati</taxon>
        <taxon>Actinomycetota</taxon>
        <taxon>Actinomycetes</taxon>
        <taxon>Mycobacteriales</taxon>
        <taxon>environmental samples</taxon>
    </lineage>
</organism>
<name>A0A6J4HLU6_9ACTN</name>
<gene>
    <name evidence="2" type="ORF">AVDCRST_MAG41-776</name>
</gene>
<dbReference type="InterPro" id="IPR052514">
    <property type="entry name" value="SAM-dependent_MTase"/>
</dbReference>
<proteinExistence type="predicted"/>